<name>A0A5P6ND66_9SPHN</name>
<dbReference type="Gene3D" id="1.25.40.10">
    <property type="entry name" value="Tetratricopeptide repeat domain"/>
    <property type="match status" value="2"/>
</dbReference>
<feature type="domain" description="DUF3857" evidence="4">
    <location>
        <begin position="78"/>
        <end position="235"/>
    </location>
</feature>
<gene>
    <name evidence="5" type="ORF">D0Y83_12285</name>
</gene>
<dbReference type="InterPro" id="IPR011990">
    <property type="entry name" value="TPR-like_helical_dom_sf"/>
</dbReference>
<dbReference type="SUPFAM" id="SSF54001">
    <property type="entry name" value="Cysteine proteinases"/>
    <property type="match status" value="1"/>
</dbReference>
<dbReference type="SUPFAM" id="SSF48452">
    <property type="entry name" value="TPR-like"/>
    <property type="match status" value="1"/>
</dbReference>
<evidence type="ECO:0000256" key="1">
    <source>
        <dbReference type="ARBA" id="ARBA00022737"/>
    </source>
</evidence>
<dbReference type="Pfam" id="PF01841">
    <property type="entry name" value="Transglut_core"/>
    <property type="match status" value="1"/>
</dbReference>
<feature type="domain" description="Transglutaminase-like" evidence="3">
    <location>
        <begin position="300"/>
        <end position="373"/>
    </location>
</feature>
<dbReference type="SMART" id="SM00028">
    <property type="entry name" value="TPR"/>
    <property type="match status" value="3"/>
</dbReference>
<dbReference type="Proteomes" id="UP000325385">
    <property type="component" value="Chromosome"/>
</dbReference>
<protein>
    <submittedName>
        <fullName evidence="5">DUF3857 domain-containing protein</fullName>
    </submittedName>
</protein>
<evidence type="ECO:0000256" key="2">
    <source>
        <dbReference type="ARBA" id="ARBA00022803"/>
    </source>
</evidence>
<dbReference type="EMBL" id="CP032228">
    <property type="protein sequence ID" value="QFI63959.1"/>
    <property type="molecule type" value="Genomic_DNA"/>
</dbReference>
<evidence type="ECO:0000259" key="4">
    <source>
        <dbReference type="Pfam" id="PF12969"/>
    </source>
</evidence>
<evidence type="ECO:0000259" key="3">
    <source>
        <dbReference type="Pfam" id="PF01841"/>
    </source>
</evidence>
<dbReference type="AlphaFoldDB" id="A0A5P6ND66"/>
<keyword evidence="2" id="KW-0802">TPR repeat</keyword>
<evidence type="ECO:0000313" key="6">
    <source>
        <dbReference type="Proteomes" id="UP000325385"/>
    </source>
</evidence>
<reference evidence="6" key="1">
    <citation type="submission" date="2018-09" db="EMBL/GenBank/DDBJ databases">
        <title>Nocardia yunnanensis sp. nov., an actinomycete isolated from a soil sample.</title>
        <authorList>
            <person name="Zhang J."/>
        </authorList>
    </citation>
    <scope>NUCLEOTIDE SEQUENCE [LARGE SCALE GENOMIC DNA]</scope>
    <source>
        <strain evidence="6">21-3</strain>
    </source>
</reference>
<dbReference type="InterPro" id="IPR050498">
    <property type="entry name" value="Ycf3"/>
</dbReference>
<evidence type="ECO:0000313" key="5">
    <source>
        <dbReference type="EMBL" id="QFI63959.1"/>
    </source>
</evidence>
<organism evidence="5 6">
    <name type="scientific">Qipengyuania flava</name>
    <dbReference type="NCBI Taxonomy" id="192812"/>
    <lineage>
        <taxon>Bacteria</taxon>
        <taxon>Pseudomonadati</taxon>
        <taxon>Pseudomonadota</taxon>
        <taxon>Alphaproteobacteria</taxon>
        <taxon>Sphingomonadales</taxon>
        <taxon>Erythrobacteraceae</taxon>
        <taxon>Qipengyuania</taxon>
    </lineage>
</organism>
<dbReference type="PANTHER" id="PTHR44858:SF1">
    <property type="entry name" value="UDP-N-ACETYLGLUCOSAMINE--PEPTIDE N-ACETYLGLUCOSAMINYLTRANSFERASE SPINDLY-RELATED"/>
    <property type="match status" value="1"/>
</dbReference>
<dbReference type="Gene3D" id="2.60.40.3140">
    <property type="match status" value="1"/>
</dbReference>
<sequence length="943" mass="103289">MAGSRPAGKLGEFRGSSKDLSYRSLAVAPILILAAPALAGEDVGFVETPAWVEPLYDGGIAESRDNVPLYDRQIRFEDGVVTRYTDIAYRLDTTQALQQMGTIQLSWLPDKGDLAVHRLEILRDGAVIDLLAQGLRPEILRRERELERRSVNGALTAAFAVPGLELGDVLRVTSSTSLRDQALAGAMQAAEPILAEPTKIGTGRLRLSWPDTVPMQWKTLGDVKQPESWSEGGFAVLDFNLPVPEPKAMPEDAPGRFMIAPQIQIGSFADWAEVSQSMSGFYATENLLEPGDAISREVARIEAATSDPVERAAMALRMVQDEVTYLLNGMDGGNYLPQSPHDTWANRYGDCKAKSLLLLTMLRAMGIEAEAVLVDSDNGDAVAISQPIPGAFDHMIVRATIAGEDYWLDGTSAGTRLATIDEVPDFGWALPLRPEGAGLMEVEQRWPESADRTMRVTYDMSAGVDMPVLYSAEIELRGVMGARLRAQAAEQEQFAVVGVATNYLEDLIGGLVYDATISYDDDAGTVLLAAEGMTFDQFGFERGTAIHRLPGATVNWDFKPNRARSAWRDIPYRVRGPLAIEQQWDYRLPPGAGGPQLTGIADLDETAAGVRFKRAIRLSGETLAIADSASYIPAEIPASDLGEQRRAMRRIASGDPMLRIADPHRYWELDDKTVAKQLEQHIAGATRLIELKGDLAAFHNFRATLRVLARDFEGAISDFDRAIELETDPETLVLRADAYDAIGDHDAALADAQMAFELQGDLQYATAYGFRLARAGRAEEALELIDQLGLSGDQGVDAEVVWSEISGHADRTAEAWDRLQIWLDERPDEAVLLNSQCWTAGIWDFQVELAEEVCNRAVAVSGNSASVLDSRALAFYRMNRKEEAMADLDAALAKEPGQASSLYLRGLIRLEGGDRRGRDDLLHAQRINPEIARRFEGYGLAPD</sequence>
<dbReference type="Pfam" id="PF12969">
    <property type="entry name" value="DUF3857"/>
    <property type="match status" value="1"/>
</dbReference>
<dbReference type="InterPro" id="IPR038765">
    <property type="entry name" value="Papain-like_cys_pep_sf"/>
</dbReference>
<dbReference type="InterPro" id="IPR019734">
    <property type="entry name" value="TPR_rpt"/>
</dbReference>
<proteinExistence type="predicted"/>
<dbReference type="Gene3D" id="3.10.620.30">
    <property type="match status" value="1"/>
</dbReference>
<accession>A0A5P6ND66</accession>
<dbReference type="InterPro" id="IPR002931">
    <property type="entry name" value="Transglutaminase-like"/>
</dbReference>
<dbReference type="PANTHER" id="PTHR44858">
    <property type="entry name" value="TETRATRICOPEPTIDE REPEAT PROTEIN 6"/>
    <property type="match status" value="1"/>
</dbReference>
<dbReference type="InterPro" id="IPR024618">
    <property type="entry name" value="DUF3857"/>
</dbReference>
<keyword evidence="1" id="KW-0677">Repeat</keyword>